<dbReference type="Pfam" id="PF00892">
    <property type="entry name" value="EamA"/>
    <property type="match status" value="2"/>
</dbReference>
<keyword evidence="1" id="KW-1133">Transmembrane helix</keyword>
<feature type="transmembrane region" description="Helical" evidence="1">
    <location>
        <begin position="43"/>
        <end position="64"/>
    </location>
</feature>
<dbReference type="AlphaFoldDB" id="A0A1Q2M531"/>
<dbReference type="SUPFAM" id="SSF103481">
    <property type="entry name" value="Multidrug resistance efflux transporter EmrE"/>
    <property type="match status" value="2"/>
</dbReference>
<organism evidence="3 4">
    <name type="scientific">Microbulbifer agarilyticus</name>
    <dbReference type="NCBI Taxonomy" id="260552"/>
    <lineage>
        <taxon>Bacteria</taxon>
        <taxon>Pseudomonadati</taxon>
        <taxon>Pseudomonadota</taxon>
        <taxon>Gammaproteobacteria</taxon>
        <taxon>Cellvibrionales</taxon>
        <taxon>Microbulbiferaceae</taxon>
        <taxon>Microbulbifer</taxon>
    </lineage>
</organism>
<evidence type="ECO:0000259" key="2">
    <source>
        <dbReference type="Pfam" id="PF00892"/>
    </source>
</evidence>
<dbReference type="PANTHER" id="PTHR22911:SF137">
    <property type="entry name" value="SOLUTE CARRIER FAMILY 35 MEMBER G2-RELATED"/>
    <property type="match status" value="1"/>
</dbReference>
<keyword evidence="4" id="KW-1185">Reference proteome</keyword>
<dbReference type="PANTHER" id="PTHR22911">
    <property type="entry name" value="ACYL-MALONYL CONDENSING ENZYME-RELATED"/>
    <property type="match status" value="1"/>
</dbReference>
<dbReference type="Proteomes" id="UP000188219">
    <property type="component" value="Chromosome"/>
</dbReference>
<feature type="transmembrane region" description="Helical" evidence="1">
    <location>
        <begin position="136"/>
        <end position="153"/>
    </location>
</feature>
<dbReference type="InterPro" id="IPR000620">
    <property type="entry name" value="EamA_dom"/>
</dbReference>
<dbReference type="STRING" id="260552.Mag101_09350"/>
<feature type="domain" description="EamA" evidence="2">
    <location>
        <begin position="165"/>
        <end position="295"/>
    </location>
</feature>
<accession>A0A1Q2M531</accession>
<dbReference type="EMBL" id="CP019650">
    <property type="protein sequence ID" value="AQQ67824.1"/>
    <property type="molecule type" value="Genomic_DNA"/>
</dbReference>
<feature type="transmembrane region" description="Helical" evidence="1">
    <location>
        <begin position="281"/>
        <end position="300"/>
    </location>
</feature>
<dbReference type="InterPro" id="IPR037185">
    <property type="entry name" value="EmrE-like"/>
</dbReference>
<feature type="transmembrane region" description="Helical" evidence="1">
    <location>
        <begin position="195"/>
        <end position="212"/>
    </location>
</feature>
<keyword evidence="1" id="KW-0812">Transmembrane</keyword>
<sequence length="313" mass="34281">MALSATQSADADNRRATLFALAAVLCWSTVASAFKLSLQYLSPLQLVTIASVVSTLFMAGVIVWRGHTAQVASAWRQSRGWFITLGFCNPFLYYLVLFNAYDLLPAQQAQPLNYTWGVVLALLSVPVLKQTLRRQDFVAGIVCYSGVLVIATQGNLSELRFEQPLGVALALLSTVIWACYWLLNTRIGGNAAVNLFLTFSCGLPWLAAAVWWQGGWQWPPLAGWVGAVYVGLFEMGIAFLLWQAALLHCDNTARISNYIYLSPPLSLLLIALLVGEHIHPATIAGLGLILLGVAIQQGLVRRLLLRRQAPLNK</sequence>
<feature type="transmembrane region" description="Helical" evidence="1">
    <location>
        <begin position="224"/>
        <end position="246"/>
    </location>
</feature>
<dbReference type="OrthoDB" id="5729944at2"/>
<reference evidence="3" key="1">
    <citation type="submission" date="2017-02" db="EMBL/GenBank/DDBJ databases">
        <title>Genome of Microbulbifer agarilyticus GP101.</title>
        <authorList>
            <person name="Jung J."/>
            <person name="Bae S.S."/>
            <person name="Baek K."/>
        </authorList>
    </citation>
    <scope>NUCLEOTIDE SEQUENCE [LARGE SCALE GENOMIC DNA]</scope>
    <source>
        <strain evidence="3">GP101</strain>
    </source>
</reference>
<protein>
    <submittedName>
        <fullName evidence="3">EamA family transporter</fullName>
    </submittedName>
</protein>
<evidence type="ECO:0000313" key="3">
    <source>
        <dbReference type="EMBL" id="AQQ67824.1"/>
    </source>
</evidence>
<proteinExistence type="predicted"/>
<keyword evidence="1" id="KW-0472">Membrane</keyword>
<dbReference type="KEGG" id="maga:Mag101_09350"/>
<gene>
    <name evidence="3" type="ORF">Mag101_09350</name>
</gene>
<name>A0A1Q2M531_9GAMM</name>
<dbReference type="RefSeq" id="WP_077403884.1">
    <property type="nucleotide sequence ID" value="NZ_CP019650.1"/>
</dbReference>
<dbReference type="GO" id="GO:0016020">
    <property type="term" value="C:membrane"/>
    <property type="evidence" value="ECO:0007669"/>
    <property type="project" value="InterPro"/>
</dbReference>
<evidence type="ECO:0000313" key="4">
    <source>
        <dbReference type="Proteomes" id="UP000188219"/>
    </source>
</evidence>
<dbReference type="eggNOG" id="COG0697">
    <property type="taxonomic scope" value="Bacteria"/>
</dbReference>
<evidence type="ECO:0000256" key="1">
    <source>
        <dbReference type="SAM" id="Phobius"/>
    </source>
</evidence>
<feature type="transmembrane region" description="Helical" evidence="1">
    <location>
        <begin position="258"/>
        <end position="275"/>
    </location>
</feature>
<feature type="transmembrane region" description="Helical" evidence="1">
    <location>
        <begin position="165"/>
        <end position="183"/>
    </location>
</feature>
<feature type="transmembrane region" description="Helical" evidence="1">
    <location>
        <begin position="113"/>
        <end position="129"/>
    </location>
</feature>
<feature type="domain" description="EamA" evidence="2">
    <location>
        <begin position="16"/>
        <end position="151"/>
    </location>
</feature>
<feature type="transmembrane region" description="Helical" evidence="1">
    <location>
        <begin position="80"/>
        <end position="101"/>
    </location>
</feature>